<dbReference type="EMBL" id="JAFJYC010000001">
    <property type="protein sequence ID" value="MBT9432243.1"/>
    <property type="molecule type" value="Genomic_DNA"/>
</dbReference>
<dbReference type="RefSeq" id="WP_215669412.1">
    <property type="nucleotide sequence ID" value="NZ_JAFJYC010000001.1"/>
</dbReference>
<accession>A0ABS5YBD1</accession>
<protein>
    <submittedName>
        <fullName evidence="1">Uncharacterized protein</fullName>
    </submittedName>
</protein>
<sequence length="197" mass="22360">MIITINTFDNASKPINLTNQKLKILQDNIKIVDYVTGHSLERFDHQHVDSLLNVNLNKENQAALHDAHPGWTYTDKKGKLCFDSDEFSNVNQIKYYIQCENVHDSKQLSVTVILNGVKYTTAKNGTNGFDSSIVLYSQTEENIDNSAIRFYAEAPDKLSLTEKVKYGWLAVEANISVSHTQYFLKSANPQAHKICLY</sequence>
<keyword evidence="2" id="KW-1185">Reference proteome</keyword>
<dbReference type="Proteomes" id="UP000811282">
    <property type="component" value="Unassembled WGS sequence"/>
</dbReference>
<organism evidence="1 2">
    <name type="scientific">Candidatus Sodalis endolongispinus</name>
    <dbReference type="NCBI Taxonomy" id="2812662"/>
    <lineage>
        <taxon>Bacteria</taxon>
        <taxon>Pseudomonadati</taxon>
        <taxon>Pseudomonadota</taxon>
        <taxon>Gammaproteobacteria</taxon>
        <taxon>Enterobacterales</taxon>
        <taxon>Bruguierivoracaceae</taxon>
        <taxon>Sodalis</taxon>
    </lineage>
</organism>
<reference evidence="1 2" key="1">
    <citation type="journal article" date="2021" name="Genome Biol. Evol.">
        <title>The evolution of interdependence in a four-way mealybug symbiosis.</title>
        <authorList>
            <person name="Garber A.I."/>
            <person name="Kupper M."/>
            <person name="Laetsch D.R."/>
            <person name="Weldon S.R."/>
            <person name="Ladinsky M.S."/>
            <person name="Bjorkman P.J."/>
            <person name="McCutcheon J.P."/>
        </authorList>
    </citation>
    <scope>NUCLEOTIDE SEQUENCE [LARGE SCALE GENOMIC DNA]</scope>
    <source>
        <strain evidence="1">SOD</strain>
    </source>
</reference>
<gene>
    <name evidence="1" type="ORF">JZM24_09115</name>
</gene>
<comment type="caution">
    <text evidence="1">The sequence shown here is derived from an EMBL/GenBank/DDBJ whole genome shotgun (WGS) entry which is preliminary data.</text>
</comment>
<name>A0ABS5YBD1_9GAMM</name>
<evidence type="ECO:0000313" key="2">
    <source>
        <dbReference type="Proteomes" id="UP000811282"/>
    </source>
</evidence>
<evidence type="ECO:0000313" key="1">
    <source>
        <dbReference type="EMBL" id="MBT9432243.1"/>
    </source>
</evidence>
<proteinExistence type="predicted"/>